<name>A0A2G3PL44_WILMA</name>
<dbReference type="Proteomes" id="UP000225108">
    <property type="component" value="Unassembled WGS sequence"/>
</dbReference>
<gene>
    <name evidence="1" type="ORF">CSW57_09030</name>
</gene>
<sequence>MALVSAGIIVIGNETSDPAGPSLAAALEIVCSPGTRSADTGPLTGTVAGGNCRSKVYPGVPLYYGEYLAASTLRDSVGGRPGVFATAHLPNDTYPAIACEHGDRNLLKSLADHGWALGYAIE</sequence>
<dbReference type="EMBL" id="PEBD01000008">
    <property type="protein sequence ID" value="PHV66463.1"/>
    <property type="molecule type" value="Genomic_DNA"/>
</dbReference>
<comment type="caution">
    <text evidence="1">The sequence shown here is derived from an EMBL/GenBank/DDBJ whole genome shotgun (WGS) entry which is preliminary data.</text>
</comment>
<evidence type="ECO:0000313" key="2">
    <source>
        <dbReference type="Proteomes" id="UP000225108"/>
    </source>
</evidence>
<evidence type="ECO:0000313" key="1">
    <source>
        <dbReference type="EMBL" id="PHV66463.1"/>
    </source>
</evidence>
<accession>A0A2G3PL44</accession>
<dbReference type="AlphaFoldDB" id="A0A2G3PL44"/>
<organism evidence="1 2">
    <name type="scientific">Williamsia marianensis</name>
    <dbReference type="NCBI Taxonomy" id="85044"/>
    <lineage>
        <taxon>Bacteria</taxon>
        <taxon>Bacillati</taxon>
        <taxon>Actinomycetota</taxon>
        <taxon>Actinomycetes</taxon>
        <taxon>Mycobacteriales</taxon>
        <taxon>Nocardiaceae</taxon>
        <taxon>Williamsia</taxon>
    </lineage>
</organism>
<proteinExistence type="predicted"/>
<protein>
    <submittedName>
        <fullName evidence="1">Uncharacterized protein</fullName>
    </submittedName>
</protein>
<reference evidence="1 2" key="1">
    <citation type="submission" date="2017-10" db="EMBL/GenBank/DDBJ databases">
        <title>The draft genome sequence of Williamsia sp. BULT 1.1 isolated from the semi-arid grassland soils from South Africa.</title>
        <authorList>
            <person name="Kabwe M.H."/>
            <person name="Govender N."/>
            <person name="Mutseka Lunga P."/>
            <person name="Vikram S."/>
            <person name="Makhalanyane T.P."/>
        </authorList>
    </citation>
    <scope>NUCLEOTIDE SEQUENCE [LARGE SCALE GENOMIC DNA]</scope>
    <source>
        <strain evidence="1 2">BULT 1.1</strain>
    </source>
</reference>